<proteinExistence type="predicted"/>
<evidence type="ECO:0000313" key="2">
    <source>
        <dbReference type="Proteomes" id="UP000248918"/>
    </source>
</evidence>
<name>A0A329CEB4_9BURK</name>
<evidence type="ECO:0000313" key="1">
    <source>
        <dbReference type="EMBL" id="RAS32102.1"/>
    </source>
</evidence>
<comment type="caution">
    <text evidence="1">The sequence shown here is derived from an EMBL/GenBank/DDBJ whole genome shotgun (WGS) entry which is preliminary data.</text>
</comment>
<reference evidence="1 2" key="1">
    <citation type="submission" date="2018-06" db="EMBL/GenBank/DDBJ databases">
        <title>Genomic Encyclopedia of Type Strains, Phase III (KMG-III): the genomes of soil and plant-associated and newly described type strains.</title>
        <authorList>
            <person name="Whitman W."/>
        </authorList>
    </citation>
    <scope>NUCLEOTIDE SEQUENCE [LARGE SCALE GENOMIC DNA]</scope>
    <source>
        <strain evidence="1 2">LMG 23644</strain>
    </source>
</reference>
<accession>A0A329CEB4</accession>
<dbReference type="AlphaFoldDB" id="A0A329CEB4"/>
<organism evidence="1 2">
    <name type="scientific">Paraburkholderia bryophila</name>
    <dbReference type="NCBI Taxonomy" id="420952"/>
    <lineage>
        <taxon>Bacteria</taxon>
        <taxon>Pseudomonadati</taxon>
        <taxon>Pseudomonadota</taxon>
        <taxon>Betaproteobacteria</taxon>
        <taxon>Burkholderiales</taxon>
        <taxon>Burkholderiaceae</taxon>
        <taxon>Paraburkholderia</taxon>
    </lineage>
</organism>
<gene>
    <name evidence="1" type="ORF">BX591_108210</name>
</gene>
<sequence>MQRTLKYRGFEICVDLVPTSEDMFDAWIRIEGPPQVLAVATQGQRIKVRGGPFSERWAYFVAQIAGQASIDVILGPGE</sequence>
<dbReference type="EMBL" id="QLTK01000008">
    <property type="protein sequence ID" value="RAS32102.1"/>
    <property type="molecule type" value="Genomic_DNA"/>
</dbReference>
<dbReference type="OrthoDB" id="9133768at2"/>
<dbReference type="Proteomes" id="UP000248918">
    <property type="component" value="Unassembled WGS sequence"/>
</dbReference>
<protein>
    <submittedName>
        <fullName evidence="1">Uncharacterized protein</fullName>
    </submittedName>
</protein>